<feature type="region of interest" description="Disordered" evidence="1">
    <location>
        <begin position="1"/>
        <end position="37"/>
    </location>
</feature>
<protein>
    <submittedName>
        <fullName evidence="3">CLUMA_CG015830, isoform A</fullName>
    </submittedName>
</protein>
<dbReference type="EMBL" id="CVRI01000058">
    <property type="protein sequence ID" value="CRL02748.1"/>
    <property type="molecule type" value="Genomic_DNA"/>
</dbReference>
<dbReference type="SUPFAM" id="SSF54160">
    <property type="entry name" value="Chromo domain-like"/>
    <property type="match status" value="1"/>
</dbReference>
<dbReference type="PROSITE" id="PS50013">
    <property type="entry name" value="CHROMO_2"/>
    <property type="match status" value="1"/>
</dbReference>
<feature type="compositionally biased region" description="Basic residues" evidence="1">
    <location>
        <begin position="1"/>
        <end position="10"/>
    </location>
</feature>
<dbReference type="AlphaFoldDB" id="A0A1J1IT43"/>
<dbReference type="OrthoDB" id="433924at2759"/>
<gene>
    <name evidence="3" type="ORF">CLUMA_CG015830</name>
</gene>
<dbReference type="InterPro" id="IPR016197">
    <property type="entry name" value="Chromo-like_dom_sf"/>
</dbReference>
<organism evidence="3 4">
    <name type="scientific">Clunio marinus</name>
    <dbReference type="NCBI Taxonomy" id="568069"/>
    <lineage>
        <taxon>Eukaryota</taxon>
        <taxon>Metazoa</taxon>
        <taxon>Ecdysozoa</taxon>
        <taxon>Arthropoda</taxon>
        <taxon>Hexapoda</taxon>
        <taxon>Insecta</taxon>
        <taxon>Pterygota</taxon>
        <taxon>Neoptera</taxon>
        <taxon>Endopterygota</taxon>
        <taxon>Diptera</taxon>
        <taxon>Nematocera</taxon>
        <taxon>Chironomoidea</taxon>
        <taxon>Chironomidae</taxon>
        <taxon>Clunio</taxon>
    </lineage>
</organism>
<sequence>MSKRWAKEKRQKAQDLLKNSDQFSQSSKSFNWSDLKPDDSPQSFGKFTLSACITNITGQNETFKPAEEMEDRFNEDFLENQREYAAIPKRGSNINESEWTRLDQNITFRHSGISFGAYAQRFNDSNDIRQLYSHKSPAPRRNRVPFIDMKEEASPAPSNKELNKRVYDLENMILELANNSERNKENEHHHEPTAAMNGKKLYAVEKVLDRRLTSKGKEEYLLRWKDSWVPKECLQCDVLLKEFEDSYNENK</sequence>
<proteinExistence type="predicted"/>
<evidence type="ECO:0000313" key="3">
    <source>
        <dbReference type="EMBL" id="CRL02748.1"/>
    </source>
</evidence>
<feature type="compositionally biased region" description="Polar residues" evidence="1">
    <location>
        <begin position="17"/>
        <end position="32"/>
    </location>
</feature>
<evidence type="ECO:0000313" key="4">
    <source>
        <dbReference type="Proteomes" id="UP000183832"/>
    </source>
</evidence>
<dbReference type="Gene3D" id="2.40.50.40">
    <property type="match status" value="1"/>
</dbReference>
<reference evidence="3 4" key="1">
    <citation type="submission" date="2015-04" db="EMBL/GenBank/DDBJ databases">
        <authorList>
            <person name="Syromyatnikov M.Y."/>
            <person name="Popov V.N."/>
        </authorList>
    </citation>
    <scope>NUCLEOTIDE SEQUENCE [LARGE SCALE GENOMIC DNA]</scope>
</reference>
<keyword evidence="4" id="KW-1185">Reference proteome</keyword>
<dbReference type="SMART" id="SM00298">
    <property type="entry name" value="CHROMO"/>
    <property type="match status" value="1"/>
</dbReference>
<accession>A0A1J1IT43</accession>
<evidence type="ECO:0000256" key="1">
    <source>
        <dbReference type="SAM" id="MobiDB-lite"/>
    </source>
</evidence>
<dbReference type="GO" id="GO:0005694">
    <property type="term" value="C:chromosome"/>
    <property type="evidence" value="ECO:0007669"/>
    <property type="project" value="UniProtKB-ARBA"/>
</dbReference>
<dbReference type="InterPro" id="IPR000953">
    <property type="entry name" value="Chromo/chromo_shadow_dom"/>
</dbReference>
<feature type="domain" description="Chromo" evidence="2">
    <location>
        <begin position="202"/>
        <end position="251"/>
    </location>
</feature>
<name>A0A1J1IT43_9DIPT</name>
<evidence type="ECO:0000259" key="2">
    <source>
        <dbReference type="PROSITE" id="PS50013"/>
    </source>
</evidence>
<dbReference type="Proteomes" id="UP000183832">
    <property type="component" value="Unassembled WGS sequence"/>
</dbReference>